<dbReference type="InterPro" id="IPR008471">
    <property type="entry name" value="MnmC-like_methylTransf"/>
</dbReference>
<proteinExistence type="predicted"/>
<dbReference type="RefSeq" id="WP_133283432.1">
    <property type="nucleotide sequence ID" value="NZ_SMSI01000001.1"/>
</dbReference>
<comment type="caution">
    <text evidence="2">The sequence shown here is derived from an EMBL/GenBank/DDBJ whole genome shotgun (WGS) entry which is preliminary data.</text>
</comment>
<evidence type="ECO:0000259" key="1">
    <source>
        <dbReference type="Pfam" id="PF05430"/>
    </source>
</evidence>
<gene>
    <name evidence="2" type="ORF">E2A64_05720</name>
</gene>
<keyword evidence="3" id="KW-1185">Reference proteome</keyword>
<dbReference type="Gene3D" id="3.40.50.150">
    <property type="entry name" value="Vaccinia Virus protein VP39"/>
    <property type="match status" value="1"/>
</dbReference>
<evidence type="ECO:0000313" key="3">
    <source>
        <dbReference type="Proteomes" id="UP000295131"/>
    </source>
</evidence>
<sequence length="237" mass="26088">MSENSGKKDGAAPFGIEWHEGDMPYSPLFGDHFYSRADGRQECAHVFIAGNRLPDRWPDTSEFTIGETGFGTGLNFVETWRHWKLLDAPASLRFVSFERYPMTRTDITRALSVWPEVAGEADALARAWPETGPEADITLVFGTVSLTICVGAAEDRIADWTGLADAWYLDGFAPSRNPDMWSAELMAEIARHTQPGGTFATYTSAGWVRRNLAAAGFIVTKQPGFSGKREMCAGRLG</sequence>
<dbReference type="SUPFAM" id="SSF53335">
    <property type="entry name" value="S-adenosyl-L-methionine-dependent methyltransferases"/>
    <property type="match status" value="1"/>
</dbReference>
<evidence type="ECO:0000313" key="2">
    <source>
        <dbReference type="EMBL" id="TDH38598.1"/>
    </source>
</evidence>
<organism evidence="2 3">
    <name type="scientific">Pseudohoeflea suaedae</name>
    <dbReference type="NCBI Taxonomy" id="877384"/>
    <lineage>
        <taxon>Bacteria</taxon>
        <taxon>Pseudomonadati</taxon>
        <taxon>Pseudomonadota</taxon>
        <taxon>Alphaproteobacteria</taxon>
        <taxon>Hyphomicrobiales</taxon>
        <taxon>Rhizobiaceae</taxon>
        <taxon>Pseudohoeflea</taxon>
    </lineage>
</organism>
<dbReference type="EMBL" id="SMSI01000001">
    <property type="protein sequence ID" value="TDH38598.1"/>
    <property type="molecule type" value="Genomic_DNA"/>
</dbReference>
<dbReference type="GO" id="GO:0004808">
    <property type="term" value="F:tRNA (5-methylaminomethyl-2-thiouridylate)(34)-methyltransferase activity"/>
    <property type="evidence" value="ECO:0007669"/>
    <property type="project" value="InterPro"/>
</dbReference>
<accession>A0A4R5PNV8</accession>
<keyword evidence="2" id="KW-0808">Transferase</keyword>
<dbReference type="PANTHER" id="PTHR39963:SF1">
    <property type="entry name" value="MNMC-LIKE METHYLTRANSFERASE DOMAIN-CONTAINING PROTEIN"/>
    <property type="match status" value="1"/>
</dbReference>
<dbReference type="PANTHER" id="PTHR39963">
    <property type="entry name" value="SLL0983 PROTEIN"/>
    <property type="match status" value="1"/>
</dbReference>
<feature type="domain" description="MnmC-like methyltransferase" evidence="1">
    <location>
        <begin position="116"/>
        <end position="234"/>
    </location>
</feature>
<dbReference type="NCBIfam" id="NF033855">
    <property type="entry name" value="tRNA_MNMC2"/>
    <property type="match status" value="1"/>
</dbReference>
<dbReference type="GO" id="GO:0032259">
    <property type="term" value="P:methylation"/>
    <property type="evidence" value="ECO:0007669"/>
    <property type="project" value="UniProtKB-KW"/>
</dbReference>
<dbReference type="Proteomes" id="UP000295131">
    <property type="component" value="Unassembled WGS sequence"/>
</dbReference>
<reference evidence="2 3" key="1">
    <citation type="journal article" date="2013" name="Int. J. Syst. Evol. Microbiol.">
        <title>Hoeflea suaedae sp. nov., an endophytic bacterium isolated from the root of the halophyte Suaeda maritima.</title>
        <authorList>
            <person name="Chung E.J."/>
            <person name="Park J.A."/>
            <person name="Pramanik P."/>
            <person name="Bibi F."/>
            <person name="Jeon C.O."/>
            <person name="Chung Y.R."/>
        </authorList>
    </citation>
    <scope>NUCLEOTIDE SEQUENCE [LARGE SCALE GENOMIC DNA]</scope>
    <source>
        <strain evidence="2 3">YC6898</strain>
    </source>
</reference>
<keyword evidence="2" id="KW-0489">Methyltransferase</keyword>
<dbReference type="GO" id="GO:0016645">
    <property type="term" value="F:oxidoreductase activity, acting on the CH-NH group of donors"/>
    <property type="evidence" value="ECO:0007669"/>
    <property type="project" value="InterPro"/>
</dbReference>
<dbReference type="Pfam" id="PF05430">
    <property type="entry name" value="Methyltransf_30"/>
    <property type="match status" value="1"/>
</dbReference>
<dbReference type="InterPro" id="IPR029063">
    <property type="entry name" value="SAM-dependent_MTases_sf"/>
</dbReference>
<protein>
    <submittedName>
        <fullName evidence="2">5-methylaminomethyl-2-thiouridine methyltransferase</fullName>
    </submittedName>
</protein>
<name>A0A4R5PNV8_9HYPH</name>
<dbReference type="OrthoDB" id="9786494at2"/>
<dbReference type="AlphaFoldDB" id="A0A4R5PNV8"/>
<dbReference type="InterPro" id="IPR047785">
    <property type="entry name" value="tRNA_MNMC2"/>
</dbReference>